<dbReference type="NCBIfam" id="TIGR02396">
    <property type="entry name" value="diverge_rpsU"/>
    <property type="match status" value="1"/>
</dbReference>
<evidence type="ECO:0000256" key="2">
    <source>
        <dbReference type="ARBA" id="ARBA00010766"/>
    </source>
</evidence>
<sequence length="219" mass="24725">MTTPQDMTLDELREALGAILPTHAAFDGWSPAALEASADQLGVPADRARLAFPGGAVQMIDAWFATIDRAMAAAFPPERIATMKIRDRIRALVLFRIEMVAPHREALRRALAILALPTNVAQATRLGWRAADAMWHGAGDRAADFAWYSKRFTLSALYASTLLAFLDDESEHWADTRAFLDRRIEDVMRFERLKARLKPHPERYFSPTRFLGRLRYPAM</sequence>
<evidence type="ECO:0000256" key="5">
    <source>
        <dbReference type="ARBA" id="ARBA00023121"/>
    </source>
</evidence>
<keyword evidence="4" id="KW-0809">Transit peptide</keyword>
<evidence type="ECO:0000259" key="7">
    <source>
        <dbReference type="Pfam" id="PF08511"/>
    </source>
</evidence>
<comment type="function">
    <text evidence="6">Membrane-associated protein that warps the membrane surface to access and bind aromatic isoprenes with high specificity, including ubiquinone (CoQ) isoprene intermediates and presents them directly to COQ7, therefore facilitating the COQ7-mediated hydroxylase step. Participates in the biosynthesis of coenzyme Q, also named ubiquinone, an essential lipid-soluble electron transporter for aerobic cellular respiration.</text>
</comment>
<dbReference type="PANTHER" id="PTHR21427">
    <property type="entry name" value="UBIQUINONE BIOSYNTHESIS PROTEIN COQ9, MITOCHONDRIAL"/>
    <property type="match status" value="1"/>
</dbReference>
<evidence type="ECO:0000256" key="3">
    <source>
        <dbReference type="ARBA" id="ARBA00022688"/>
    </source>
</evidence>
<dbReference type="GO" id="GO:0008289">
    <property type="term" value="F:lipid binding"/>
    <property type="evidence" value="ECO:0007669"/>
    <property type="project" value="UniProtKB-KW"/>
</dbReference>
<keyword evidence="9" id="KW-1185">Reference proteome</keyword>
<dbReference type="InterPro" id="IPR012762">
    <property type="entry name" value="Ubiq_biosynth_COQ9"/>
</dbReference>
<dbReference type="Gene3D" id="1.10.357.10">
    <property type="entry name" value="Tetracycline Repressor, domain 2"/>
    <property type="match status" value="1"/>
</dbReference>
<dbReference type="AlphaFoldDB" id="A0A2T5G2H5"/>
<comment type="pathway">
    <text evidence="1">Cofactor biosynthesis; ubiquinone biosynthesis.</text>
</comment>
<dbReference type="InterPro" id="IPR013718">
    <property type="entry name" value="COQ9_C"/>
</dbReference>
<keyword evidence="3" id="KW-0831">Ubiquinone biosynthesis</keyword>
<evidence type="ECO:0000313" key="8">
    <source>
        <dbReference type="EMBL" id="PTQ13353.1"/>
    </source>
</evidence>
<reference evidence="8 9" key="1">
    <citation type="submission" date="2017-09" db="EMBL/GenBank/DDBJ databases">
        <title>Sphingomonas panjinensis sp.nov., isolated from oil-contaminated soil.</title>
        <authorList>
            <person name="Wang L."/>
            <person name="Chen L."/>
        </authorList>
    </citation>
    <scope>NUCLEOTIDE SEQUENCE [LARGE SCALE GENOMIC DNA]</scope>
    <source>
        <strain evidence="8 9">FW-11</strain>
    </source>
</reference>
<accession>A0A2T5G2H5</accession>
<organism evidence="8 9">
    <name type="scientific">Sphingomonas oleivorans</name>
    <dbReference type="NCBI Taxonomy" id="1735121"/>
    <lineage>
        <taxon>Bacteria</taxon>
        <taxon>Pseudomonadati</taxon>
        <taxon>Pseudomonadota</taxon>
        <taxon>Alphaproteobacteria</taxon>
        <taxon>Sphingomonadales</taxon>
        <taxon>Sphingomonadaceae</taxon>
        <taxon>Sphingomonas</taxon>
    </lineage>
</organism>
<feature type="domain" description="COQ9 C-terminal" evidence="7">
    <location>
        <begin position="121"/>
        <end position="191"/>
    </location>
</feature>
<dbReference type="EMBL" id="NWBU01000004">
    <property type="protein sequence ID" value="PTQ13353.1"/>
    <property type="molecule type" value="Genomic_DNA"/>
</dbReference>
<evidence type="ECO:0000313" key="9">
    <source>
        <dbReference type="Proteomes" id="UP000244162"/>
    </source>
</evidence>
<keyword evidence="5" id="KW-0446">Lipid-binding</keyword>
<evidence type="ECO:0000256" key="4">
    <source>
        <dbReference type="ARBA" id="ARBA00022946"/>
    </source>
</evidence>
<evidence type="ECO:0000256" key="6">
    <source>
        <dbReference type="ARBA" id="ARBA00058104"/>
    </source>
</evidence>
<protein>
    <submittedName>
        <fullName evidence="8">COQ9 family protein</fullName>
    </submittedName>
</protein>
<dbReference type="PANTHER" id="PTHR21427:SF19">
    <property type="entry name" value="UBIQUINONE BIOSYNTHESIS PROTEIN COQ9, MITOCHONDRIAL"/>
    <property type="match status" value="1"/>
</dbReference>
<name>A0A2T5G2H5_9SPHN</name>
<dbReference type="Proteomes" id="UP000244162">
    <property type="component" value="Unassembled WGS sequence"/>
</dbReference>
<proteinExistence type="inferred from homology"/>
<dbReference type="GO" id="GO:0006744">
    <property type="term" value="P:ubiquinone biosynthetic process"/>
    <property type="evidence" value="ECO:0007669"/>
    <property type="project" value="UniProtKB-KW"/>
</dbReference>
<dbReference type="Pfam" id="PF08511">
    <property type="entry name" value="COQ9"/>
    <property type="match status" value="1"/>
</dbReference>
<evidence type="ECO:0000256" key="1">
    <source>
        <dbReference type="ARBA" id="ARBA00004749"/>
    </source>
</evidence>
<gene>
    <name evidence="8" type="ORF">CLG96_04445</name>
</gene>
<comment type="caution">
    <text evidence="8">The sequence shown here is derived from an EMBL/GenBank/DDBJ whole genome shotgun (WGS) entry which is preliminary data.</text>
</comment>
<comment type="similarity">
    <text evidence="2">Belongs to the COQ9 family.</text>
</comment>
<dbReference type="OrthoDB" id="7201143at2"/>